<dbReference type="SUPFAM" id="SSF50494">
    <property type="entry name" value="Trypsin-like serine proteases"/>
    <property type="match status" value="1"/>
</dbReference>
<protein>
    <recommendedName>
        <fullName evidence="6">Peptidase S1 domain-containing protein</fullName>
    </recommendedName>
</protein>
<keyword evidence="2" id="KW-0378">Hydrolase</keyword>
<dbReference type="InterPro" id="IPR043504">
    <property type="entry name" value="Peptidase_S1_PA_chymotrypsin"/>
</dbReference>
<dbReference type="PANTHER" id="PTHR24276:SF98">
    <property type="entry name" value="FI18310P1-RELATED"/>
    <property type="match status" value="1"/>
</dbReference>
<dbReference type="InterPro" id="IPR001254">
    <property type="entry name" value="Trypsin_dom"/>
</dbReference>
<evidence type="ECO:0000313" key="8">
    <source>
        <dbReference type="Proteomes" id="UP000677054"/>
    </source>
</evidence>
<dbReference type="PANTHER" id="PTHR24276">
    <property type="entry name" value="POLYSERASE-RELATED"/>
    <property type="match status" value="1"/>
</dbReference>
<reference evidence="7" key="1">
    <citation type="submission" date="2020-11" db="EMBL/GenBank/DDBJ databases">
        <authorList>
            <person name="Tran Van P."/>
        </authorList>
    </citation>
    <scope>NUCLEOTIDE SEQUENCE</scope>
</reference>
<dbReference type="GO" id="GO:0004252">
    <property type="term" value="F:serine-type endopeptidase activity"/>
    <property type="evidence" value="ECO:0007669"/>
    <property type="project" value="InterPro"/>
</dbReference>
<evidence type="ECO:0000313" key="7">
    <source>
        <dbReference type="EMBL" id="CAD7254138.1"/>
    </source>
</evidence>
<dbReference type="EMBL" id="CAJPEV010007981">
    <property type="protein sequence ID" value="CAG0905058.1"/>
    <property type="molecule type" value="Genomic_DNA"/>
</dbReference>
<organism evidence="7">
    <name type="scientific">Darwinula stevensoni</name>
    <dbReference type="NCBI Taxonomy" id="69355"/>
    <lineage>
        <taxon>Eukaryota</taxon>
        <taxon>Metazoa</taxon>
        <taxon>Ecdysozoa</taxon>
        <taxon>Arthropoda</taxon>
        <taxon>Crustacea</taxon>
        <taxon>Oligostraca</taxon>
        <taxon>Ostracoda</taxon>
        <taxon>Podocopa</taxon>
        <taxon>Podocopida</taxon>
        <taxon>Darwinulocopina</taxon>
        <taxon>Darwinuloidea</taxon>
        <taxon>Darwinulidae</taxon>
        <taxon>Darwinula</taxon>
    </lineage>
</organism>
<sequence>MQLLDGGLLALAFLMLPRGSLQQTCPLAPPSLSSPLLTTATCGQTGLARAGATDLRQLEPEGQTWLHRTRNGLFRAIAGALGLGGLRIINGSPATISEAPFVAYILTSSSSGVGKKCSGSIIGNQWILTAAHCFYSGT</sequence>
<dbReference type="Pfam" id="PF00089">
    <property type="entry name" value="Trypsin"/>
    <property type="match status" value="1"/>
</dbReference>
<keyword evidence="1" id="KW-0645">Protease</keyword>
<dbReference type="GO" id="GO:0006508">
    <property type="term" value="P:proteolysis"/>
    <property type="evidence" value="ECO:0007669"/>
    <property type="project" value="UniProtKB-KW"/>
</dbReference>
<dbReference type="PROSITE" id="PS00134">
    <property type="entry name" value="TRYPSIN_HIS"/>
    <property type="match status" value="1"/>
</dbReference>
<dbReference type="InterPro" id="IPR050430">
    <property type="entry name" value="Peptidase_S1"/>
</dbReference>
<keyword evidence="8" id="KW-1185">Reference proteome</keyword>
<dbReference type="InterPro" id="IPR018114">
    <property type="entry name" value="TRYPSIN_HIS"/>
</dbReference>
<evidence type="ECO:0000259" key="6">
    <source>
        <dbReference type="Pfam" id="PF00089"/>
    </source>
</evidence>
<feature type="domain" description="Peptidase S1" evidence="6">
    <location>
        <begin position="88"/>
        <end position="136"/>
    </location>
</feature>
<proteinExistence type="predicted"/>
<feature type="chain" id="PRO_5036210578" description="Peptidase S1 domain-containing protein" evidence="5">
    <location>
        <begin position="23"/>
        <end position="138"/>
    </location>
</feature>
<dbReference type="Gene3D" id="2.40.10.10">
    <property type="entry name" value="Trypsin-like serine proteases"/>
    <property type="match status" value="1"/>
</dbReference>
<keyword evidence="3" id="KW-0720">Serine protease</keyword>
<name>A0A7R9FTM7_9CRUS</name>
<dbReference type="AlphaFoldDB" id="A0A7R9FTM7"/>
<keyword evidence="5" id="KW-0732">Signal</keyword>
<evidence type="ECO:0000256" key="5">
    <source>
        <dbReference type="SAM" id="SignalP"/>
    </source>
</evidence>
<evidence type="ECO:0000256" key="4">
    <source>
        <dbReference type="ARBA" id="ARBA00023157"/>
    </source>
</evidence>
<dbReference type="EMBL" id="LR907498">
    <property type="protein sequence ID" value="CAD7254138.1"/>
    <property type="molecule type" value="Genomic_DNA"/>
</dbReference>
<dbReference type="InterPro" id="IPR009003">
    <property type="entry name" value="Peptidase_S1_PA"/>
</dbReference>
<dbReference type="Proteomes" id="UP000677054">
    <property type="component" value="Unassembled WGS sequence"/>
</dbReference>
<evidence type="ECO:0000256" key="1">
    <source>
        <dbReference type="ARBA" id="ARBA00022670"/>
    </source>
</evidence>
<accession>A0A7R9FTM7</accession>
<feature type="signal peptide" evidence="5">
    <location>
        <begin position="1"/>
        <end position="22"/>
    </location>
</feature>
<keyword evidence="4" id="KW-1015">Disulfide bond</keyword>
<evidence type="ECO:0000256" key="2">
    <source>
        <dbReference type="ARBA" id="ARBA00022801"/>
    </source>
</evidence>
<gene>
    <name evidence="7" type="ORF">DSTB1V02_LOCUS13884</name>
</gene>
<evidence type="ECO:0000256" key="3">
    <source>
        <dbReference type="ARBA" id="ARBA00022825"/>
    </source>
</evidence>